<evidence type="ECO:0000313" key="11">
    <source>
        <dbReference type="EMBL" id="KAK4655052.1"/>
    </source>
</evidence>
<dbReference type="CDD" id="cd07999">
    <property type="entry name" value="GH7_CBH_EG"/>
    <property type="match status" value="1"/>
</dbReference>
<comment type="catalytic activity">
    <reaction evidence="1">
        <text>Endohydrolysis of (1-&gt;4)-beta-D-glucosidic linkages in cellulose, lichenin and cereal beta-D-glucans.</text>
        <dbReference type="EC" id="3.2.1.4"/>
    </reaction>
</comment>
<sequence length="495" mass="52022">MATPLFAPFLILLLFSPASAHAQQIGTLTPELHPRFPTQQCTSSGICTTKQTSLVTDALSRHFHSISDPSVSCASADFLSNPSLCDPDDPASCAANCALEGIEYGGIGVSAVGSAVTLRQYLFDGAEYRAVSPRVYLLAEDGENYEPLTLLGQELAVDVDVSGLPCGMNSAVYLSEMDLSGSRSESNPAGAGYGTGYCDAQCFRTAPWINGLVSLRACGFVIKKPNLNSSGACCNEMDIWEANSRANSFTPHTCSSPGSFLCSSEAECGKGAPGVCDKDGCGLNTFNLGSPSFYGLGLDIDSSKPFTIVTQFLTNDAGELSEIKRLYIQNGQVTPNTAETTDSRFDGISYEGSITEDFCAAKNSSDYLRLGGMKGMGEALARGMVLVFSLWNSEGDFMSWLDGLPSNGPCNATEGDPALIRAQVPDVSVTFSNVRWGEIGSTFSMSGGVKEEGVVTGPDIVTDVAVSVENRGTRVNVVTGPVLGLAVIFGFMASA</sequence>
<evidence type="ECO:0000256" key="10">
    <source>
        <dbReference type="SAM" id="SignalP"/>
    </source>
</evidence>
<evidence type="ECO:0000256" key="9">
    <source>
        <dbReference type="RuleBase" id="RU361164"/>
    </source>
</evidence>
<dbReference type="Proteomes" id="UP001323405">
    <property type="component" value="Unassembled WGS sequence"/>
</dbReference>
<dbReference type="PANTHER" id="PTHR33753">
    <property type="entry name" value="1,4-BETA-D-GLUCAN CELLOBIOHYDROLASE B"/>
    <property type="match status" value="1"/>
</dbReference>
<dbReference type="InterPro" id="IPR037019">
    <property type="entry name" value="Glyco_hydro_7_sf"/>
</dbReference>
<dbReference type="Pfam" id="PF00840">
    <property type="entry name" value="Glyco_hydro_7"/>
    <property type="match status" value="1"/>
</dbReference>
<dbReference type="GeneID" id="87909876"/>
<dbReference type="Gene3D" id="2.70.100.10">
    <property type="entry name" value="Glycoside hydrolase, family 7, domain"/>
    <property type="match status" value="1"/>
</dbReference>
<evidence type="ECO:0000256" key="2">
    <source>
        <dbReference type="ARBA" id="ARBA00006044"/>
    </source>
</evidence>
<protein>
    <recommendedName>
        <fullName evidence="9">Glucanase</fullName>
        <ecNumber evidence="9">3.2.1.-</ecNumber>
    </recommendedName>
</protein>
<accession>A0ABR0GH12</accession>
<evidence type="ECO:0000256" key="6">
    <source>
        <dbReference type="ARBA" id="ARBA00023277"/>
    </source>
</evidence>
<keyword evidence="4 9" id="KW-0136">Cellulose degradation</keyword>
<dbReference type="EMBL" id="JAFFHA010000006">
    <property type="protein sequence ID" value="KAK4655052.1"/>
    <property type="molecule type" value="Genomic_DNA"/>
</dbReference>
<keyword evidence="5" id="KW-0325">Glycoprotein</keyword>
<feature type="signal peptide" evidence="10">
    <location>
        <begin position="1"/>
        <end position="22"/>
    </location>
</feature>
<evidence type="ECO:0000256" key="4">
    <source>
        <dbReference type="ARBA" id="ARBA00023001"/>
    </source>
</evidence>
<evidence type="ECO:0000256" key="5">
    <source>
        <dbReference type="ARBA" id="ARBA00023180"/>
    </source>
</evidence>
<dbReference type="InterPro" id="IPR001722">
    <property type="entry name" value="Glyco_hydro_7"/>
</dbReference>
<gene>
    <name evidence="11" type="ORF">QC762_405140</name>
</gene>
<evidence type="ECO:0000256" key="3">
    <source>
        <dbReference type="ARBA" id="ARBA00022801"/>
    </source>
</evidence>
<evidence type="ECO:0000313" key="12">
    <source>
        <dbReference type="Proteomes" id="UP001323405"/>
    </source>
</evidence>
<reference evidence="11 12" key="1">
    <citation type="journal article" date="2023" name="bioRxiv">
        <title>High-quality genome assemblies of four members of thePodospora anserinaspecies complex.</title>
        <authorList>
            <person name="Ament-Velasquez S.L."/>
            <person name="Vogan A.A."/>
            <person name="Wallerman O."/>
            <person name="Hartmann F."/>
            <person name="Gautier V."/>
            <person name="Silar P."/>
            <person name="Giraud T."/>
            <person name="Johannesson H."/>
        </authorList>
    </citation>
    <scope>NUCLEOTIDE SEQUENCE [LARGE SCALE GENOMIC DNA]</scope>
    <source>
        <strain evidence="11 12">CBS 415.72m</strain>
    </source>
</reference>
<feature type="chain" id="PRO_5045593571" description="Glucanase" evidence="10">
    <location>
        <begin position="23"/>
        <end position="495"/>
    </location>
</feature>
<keyword evidence="8 9" id="KW-0624">Polysaccharide degradation</keyword>
<dbReference type="PANTHER" id="PTHR33753:SF1">
    <property type="entry name" value="ENDO-BETA-1,4-GLUCANASE CELB"/>
    <property type="match status" value="1"/>
</dbReference>
<evidence type="ECO:0000256" key="1">
    <source>
        <dbReference type="ARBA" id="ARBA00000966"/>
    </source>
</evidence>
<name>A0ABR0GH12_9PEZI</name>
<evidence type="ECO:0000256" key="7">
    <source>
        <dbReference type="ARBA" id="ARBA00023295"/>
    </source>
</evidence>
<dbReference type="InterPro" id="IPR013320">
    <property type="entry name" value="ConA-like_dom_sf"/>
</dbReference>
<keyword evidence="6" id="KW-0119">Carbohydrate metabolism</keyword>
<organism evidence="11 12">
    <name type="scientific">Podospora pseudocomata</name>
    <dbReference type="NCBI Taxonomy" id="2093779"/>
    <lineage>
        <taxon>Eukaryota</taxon>
        <taxon>Fungi</taxon>
        <taxon>Dikarya</taxon>
        <taxon>Ascomycota</taxon>
        <taxon>Pezizomycotina</taxon>
        <taxon>Sordariomycetes</taxon>
        <taxon>Sordariomycetidae</taxon>
        <taxon>Sordariales</taxon>
        <taxon>Podosporaceae</taxon>
        <taxon>Podospora</taxon>
    </lineage>
</organism>
<dbReference type="EC" id="3.2.1.-" evidence="9"/>
<dbReference type="PRINTS" id="PR00734">
    <property type="entry name" value="GLHYDRLASE7"/>
</dbReference>
<proteinExistence type="inferred from homology"/>
<comment type="similarity">
    <text evidence="2 9">Belongs to the glycosyl hydrolase 7 (cellulase C) family.</text>
</comment>
<dbReference type="RefSeq" id="XP_062744027.1">
    <property type="nucleotide sequence ID" value="XM_062889969.1"/>
</dbReference>
<dbReference type="SUPFAM" id="SSF49899">
    <property type="entry name" value="Concanavalin A-like lectins/glucanases"/>
    <property type="match status" value="1"/>
</dbReference>
<keyword evidence="3 9" id="KW-0378">Hydrolase</keyword>
<comment type="caution">
    <text evidence="11">The sequence shown here is derived from an EMBL/GenBank/DDBJ whole genome shotgun (WGS) entry which is preliminary data.</text>
</comment>
<keyword evidence="10" id="KW-0732">Signal</keyword>
<keyword evidence="12" id="KW-1185">Reference proteome</keyword>
<evidence type="ECO:0000256" key="8">
    <source>
        <dbReference type="ARBA" id="ARBA00023326"/>
    </source>
</evidence>
<keyword evidence="7 9" id="KW-0326">Glycosidase</keyword>